<dbReference type="InterPro" id="IPR036028">
    <property type="entry name" value="SH3-like_dom_sf"/>
</dbReference>
<protein>
    <recommendedName>
        <fullName evidence="4">SH3 domain-containing protein</fullName>
    </recommendedName>
</protein>
<evidence type="ECO:0000256" key="2">
    <source>
        <dbReference type="ARBA" id="ARBA00022999"/>
    </source>
</evidence>
<dbReference type="HOGENOM" id="CLU_186395_2_1_1"/>
<dbReference type="EnsemblMetazoa" id="HelroT73962">
    <property type="protein sequence ID" value="HelroP73962"/>
    <property type="gene ID" value="HelroG73962"/>
</dbReference>
<name>T1G1K6_HELRO</name>
<evidence type="ECO:0000256" key="1">
    <source>
        <dbReference type="ARBA" id="ARBA00022443"/>
    </source>
</evidence>
<reference evidence="5 7" key="2">
    <citation type="journal article" date="2013" name="Nature">
        <title>Insights into bilaterian evolution from three spiralian genomes.</title>
        <authorList>
            <person name="Simakov O."/>
            <person name="Marletaz F."/>
            <person name="Cho S.J."/>
            <person name="Edsinger-Gonzales E."/>
            <person name="Havlak P."/>
            <person name="Hellsten U."/>
            <person name="Kuo D.H."/>
            <person name="Larsson T."/>
            <person name="Lv J."/>
            <person name="Arendt D."/>
            <person name="Savage R."/>
            <person name="Osoegawa K."/>
            <person name="de Jong P."/>
            <person name="Grimwood J."/>
            <person name="Chapman J.A."/>
            <person name="Shapiro H."/>
            <person name="Aerts A."/>
            <person name="Otillar R.P."/>
            <person name="Terry A.Y."/>
            <person name="Boore J.L."/>
            <person name="Grigoriev I.V."/>
            <person name="Lindberg D.R."/>
            <person name="Seaver E.C."/>
            <person name="Weisblat D.A."/>
            <person name="Putnam N.H."/>
            <person name="Rokhsar D.S."/>
        </authorList>
    </citation>
    <scope>NUCLEOTIDE SEQUENCE</scope>
</reference>
<dbReference type="SUPFAM" id="SSF50044">
    <property type="entry name" value="SH3-domain"/>
    <property type="match status" value="1"/>
</dbReference>
<evidence type="ECO:0000313" key="6">
    <source>
        <dbReference type="EnsemblMetazoa" id="HelroP73962"/>
    </source>
</evidence>
<evidence type="ECO:0000256" key="3">
    <source>
        <dbReference type="PROSITE-ProRule" id="PRU00192"/>
    </source>
</evidence>
<dbReference type="EMBL" id="KB096023">
    <property type="protein sequence ID" value="ESO08903.1"/>
    <property type="molecule type" value="Genomic_DNA"/>
</dbReference>
<dbReference type="Gene3D" id="2.30.30.40">
    <property type="entry name" value="SH3 Domains"/>
    <property type="match status" value="1"/>
</dbReference>
<keyword evidence="1 3" id="KW-0728">SH3 domain</keyword>
<feature type="domain" description="SH3" evidence="4">
    <location>
        <begin position="1"/>
        <end position="58"/>
    </location>
</feature>
<dbReference type="PRINTS" id="PR00452">
    <property type="entry name" value="SH3DOMAIN"/>
</dbReference>
<dbReference type="OMA" id="MEEDKNW"/>
<reference evidence="6" key="3">
    <citation type="submission" date="2015-06" db="UniProtKB">
        <authorList>
            <consortium name="EnsemblMetazoa"/>
        </authorList>
    </citation>
    <scope>IDENTIFICATION</scope>
</reference>
<dbReference type="Proteomes" id="UP000015101">
    <property type="component" value="Unassembled WGS sequence"/>
</dbReference>
<sequence>MEATAKHDFQATANDELSFSRGAKLKVLSMEEDKNWYKAELDGREGYVPSNYIEMKPHPYVFHF</sequence>
<keyword evidence="7" id="KW-1185">Reference proteome</keyword>
<dbReference type="CDD" id="cd11804">
    <property type="entry name" value="SH3_GRB2_like_N"/>
    <property type="match status" value="1"/>
</dbReference>
<dbReference type="RefSeq" id="XP_009012925.1">
    <property type="nucleotide sequence ID" value="XM_009014677.1"/>
</dbReference>
<dbReference type="AlphaFoldDB" id="T1G1K6"/>
<dbReference type="Pfam" id="PF00018">
    <property type="entry name" value="SH3_1"/>
    <property type="match status" value="1"/>
</dbReference>
<accession>T1G1K6</accession>
<dbReference type="STRING" id="6412.T1G1K6"/>
<gene>
    <name evidence="6" type="primary">20214954</name>
    <name evidence="5" type="ORF">HELRODRAFT_73962</name>
</gene>
<dbReference type="SMART" id="SM00326">
    <property type="entry name" value="SH3"/>
    <property type="match status" value="1"/>
</dbReference>
<dbReference type="InParanoid" id="T1G1K6"/>
<keyword evidence="2" id="KW-0727">SH2 domain</keyword>
<dbReference type="PROSITE" id="PS50002">
    <property type="entry name" value="SH3"/>
    <property type="match status" value="1"/>
</dbReference>
<reference evidence="7" key="1">
    <citation type="submission" date="2012-12" db="EMBL/GenBank/DDBJ databases">
        <authorList>
            <person name="Hellsten U."/>
            <person name="Grimwood J."/>
            <person name="Chapman J.A."/>
            <person name="Shapiro H."/>
            <person name="Aerts A."/>
            <person name="Otillar R.P."/>
            <person name="Terry A.Y."/>
            <person name="Boore J.L."/>
            <person name="Simakov O."/>
            <person name="Marletaz F."/>
            <person name="Cho S.-J."/>
            <person name="Edsinger-Gonzales E."/>
            <person name="Havlak P."/>
            <person name="Kuo D.-H."/>
            <person name="Larsson T."/>
            <person name="Lv J."/>
            <person name="Arendt D."/>
            <person name="Savage R."/>
            <person name="Osoegawa K."/>
            <person name="de Jong P."/>
            <person name="Lindberg D.R."/>
            <person name="Seaver E.C."/>
            <person name="Weisblat D.A."/>
            <person name="Putnam N.H."/>
            <person name="Grigoriev I.V."/>
            <person name="Rokhsar D.S."/>
        </authorList>
    </citation>
    <scope>NUCLEOTIDE SEQUENCE</scope>
</reference>
<dbReference type="InterPro" id="IPR001452">
    <property type="entry name" value="SH3_domain"/>
</dbReference>
<dbReference type="CTD" id="20214954"/>
<dbReference type="eggNOG" id="KOG3601">
    <property type="taxonomic scope" value="Eukaryota"/>
</dbReference>
<dbReference type="KEGG" id="hro:HELRODRAFT_73962"/>
<evidence type="ECO:0000259" key="4">
    <source>
        <dbReference type="PROSITE" id="PS50002"/>
    </source>
</evidence>
<evidence type="ECO:0000313" key="7">
    <source>
        <dbReference type="Proteomes" id="UP000015101"/>
    </source>
</evidence>
<dbReference type="OrthoDB" id="10255964at2759"/>
<evidence type="ECO:0000313" key="5">
    <source>
        <dbReference type="EMBL" id="ESO08903.1"/>
    </source>
</evidence>
<dbReference type="EMBL" id="AMQM01003106">
    <property type="status" value="NOT_ANNOTATED_CDS"/>
    <property type="molecule type" value="Genomic_DNA"/>
</dbReference>
<dbReference type="PANTHER" id="PTHR46037">
    <property type="entry name" value="PROTEIN ENHANCER OF SEVENLESS 2B"/>
    <property type="match status" value="1"/>
</dbReference>
<organism evidence="6 7">
    <name type="scientific">Helobdella robusta</name>
    <name type="common">Californian leech</name>
    <dbReference type="NCBI Taxonomy" id="6412"/>
    <lineage>
        <taxon>Eukaryota</taxon>
        <taxon>Metazoa</taxon>
        <taxon>Spiralia</taxon>
        <taxon>Lophotrochozoa</taxon>
        <taxon>Annelida</taxon>
        <taxon>Clitellata</taxon>
        <taxon>Hirudinea</taxon>
        <taxon>Rhynchobdellida</taxon>
        <taxon>Glossiphoniidae</taxon>
        <taxon>Helobdella</taxon>
    </lineage>
</organism>
<proteinExistence type="predicted"/>
<dbReference type="InterPro" id="IPR043539">
    <property type="entry name" value="Grb2-like"/>
</dbReference>
<dbReference type="GeneID" id="20214954"/>